<accession>A0A0F9I2M1</accession>
<sequence length="125" mass="13640">MRLGATMTDIPLDIPPASLGTRGQAAGQRDGCRCPQGIVRCAHLGDRVVWLVDSKIPTGHRPANLIIWEVMYTRWGVAGPGTLGQCSCMAGHRTMISGRTYHHINSLADAEAEFERRCVLLRSEA</sequence>
<reference evidence="1" key="1">
    <citation type="journal article" date="2015" name="Nature">
        <title>Complex archaea that bridge the gap between prokaryotes and eukaryotes.</title>
        <authorList>
            <person name="Spang A."/>
            <person name="Saw J.H."/>
            <person name="Jorgensen S.L."/>
            <person name="Zaremba-Niedzwiedzka K."/>
            <person name="Martijn J."/>
            <person name="Lind A.E."/>
            <person name="van Eijk R."/>
            <person name="Schleper C."/>
            <person name="Guy L."/>
            <person name="Ettema T.J."/>
        </authorList>
    </citation>
    <scope>NUCLEOTIDE SEQUENCE</scope>
</reference>
<protein>
    <submittedName>
        <fullName evidence="1">Uncharacterized protein</fullName>
    </submittedName>
</protein>
<evidence type="ECO:0000313" key="1">
    <source>
        <dbReference type="EMBL" id="KKM13919.1"/>
    </source>
</evidence>
<gene>
    <name evidence="1" type="ORF">LCGC14_1711350</name>
</gene>
<proteinExistence type="predicted"/>
<dbReference type="AlphaFoldDB" id="A0A0F9I2M1"/>
<comment type="caution">
    <text evidence="1">The sequence shown here is derived from an EMBL/GenBank/DDBJ whole genome shotgun (WGS) entry which is preliminary data.</text>
</comment>
<dbReference type="EMBL" id="LAZR01015265">
    <property type="protein sequence ID" value="KKM13919.1"/>
    <property type="molecule type" value="Genomic_DNA"/>
</dbReference>
<organism evidence="1">
    <name type="scientific">marine sediment metagenome</name>
    <dbReference type="NCBI Taxonomy" id="412755"/>
    <lineage>
        <taxon>unclassified sequences</taxon>
        <taxon>metagenomes</taxon>
        <taxon>ecological metagenomes</taxon>
    </lineage>
</organism>
<name>A0A0F9I2M1_9ZZZZ</name>